<dbReference type="SUPFAM" id="SSF52540">
    <property type="entry name" value="P-loop containing nucleoside triphosphate hydrolases"/>
    <property type="match status" value="1"/>
</dbReference>
<dbReference type="Gene3D" id="3.40.50.300">
    <property type="entry name" value="P-loop containing nucleotide triphosphate hydrolases"/>
    <property type="match status" value="1"/>
</dbReference>
<evidence type="ECO:0000256" key="1">
    <source>
        <dbReference type="PROSITE-ProRule" id="PRU00325"/>
    </source>
</evidence>
<gene>
    <name evidence="4" type="ORF">NDN08_006765</name>
</gene>
<feature type="compositionally biased region" description="Basic residues" evidence="2">
    <location>
        <begin position="466"/>
        <end position="476"/>
    </location>
</feature>
<dbReference type="AlphaFoldDB" id="A0AAV8UIL6"/>
<dbReference type="InterPro" id="IPR027417">
    <property type="entry name" value="P-loop_NTPase"/>
</dbReference>
<keyword evidence="1" id="KW-0862">Zinc</keyword>
<comment type="caution">
    <text evidence="4">The sequence shown here is derived from an EMBL/GenBank/DDBJ whole genome shotgun (WGS) entry which is preliminary data.</text>
</comment>
<protein>
    <recommendedName>
        <fullName evidence="3">SWIM-type domain-containing protein</fullName>
    </recommendedName>
</protein>
<sequence length="638" mass="70286">MPGTDEGQPRIVLVCGPPGTGKGRWAKKKYSGWRFVDPKQFFAKQPEAGLRKLARFVSAEARRSDHGCVIIDSDGDQNFLTKIFEALSNLAPNARNECVAVLPRTGMRQCLWQLALRKHKSEADVLTALCNWYVEPVRAKLPEPESFDEFQQLYLPEPSTSSGPTILFYDWRQWYDGDVRKVLQSFDHSVALVTKDDRDVLQDNLSSLPPGQYFSFGSDSFLSIPGGISSEESAFALACGALGARPVDCRLFDENGYLRALPIVSPDASEFTREIPNGEFIFHYEFKLMFGRTSALPSLQDKQAEEKGAKPSEILSDDEIGEVCLVEEEEMAKHVRWKYGILSNAETVVISDLSISRRTASGTAAGSDNNAYPVTVEVESGTVAASSCTCPFFLQAAKGKGCKHVIALILAARSTITDSRRKLIQETRFPALQDRTKDDAVSGGPGPRSLPNWASVEPAEMDAGRTRRTTARKKRATQTQVQPKIRQTKRRRPQRQLSESSEDSSPSASEVKDVLPRDPGTSSEVQAADHAIGALEVAETEPVAEKALSRSETVPPLPAVPPPHDRKPKEKSLASKMLFDNSSSDEEKPAAREAPAPQHTTEPVPIRQESETEPETKAQTEPKKPKKSYKALAAELFD</sequence>
<dbReference type="EMBL" id="JAMWBK010000009">
    <property type="protein sequence ID" value="KAJ8902358.1"/>
    <property type="molecule type" value="Genomic_DNA"/>
</dbReference>
<dbReference type="Proteomes" id="UP001157974">
    <property type="component" value="Unassembled WGS sequence"/>
</dbReference>
<dbReference type="InterPro" id="IPR007527">
    <property type="entry name" value="Znf_SWIM"/>
</dbReference>
<dbReference type="Pfam" id="PF04434">
    <property type="entry name" value="SWIM"/>
    <property type="match status" value="1"/>
</dbReference>
<feature type="region of interest" description="Disordered" evidence="2">
    <location>
        <begin position="427"/>
        <end position="638"/>
    </location>
</feature>
<organism evidence="4 5">
    <name type="scientific">Rhodosorus marinus</name>
    <dbReference type="NCBI Taxonomy" id="101924"/>
    <lineage>
        <taxon>Eukaryota</taxon>
        <taxon>Rhodophyta</taxon>
        <taxon>Stylonematophyceae</taxon>
        <taxon>Stylonematales</taxon>
        <taxon>Stylonemataceae</taxon>
        <taxon>Rhodosorus</taxon>
    </lineage>
</organism>
<feature type="compositionally biased region" description="Basic and acidic residues" evidence="2">
    <location>
        <begin position="608"/>
        <end position="623"/>
    </location>
</feature>
<evidence type="ECO:0000313" key="4">
    <source>
        <dbReference type="EMBL" id="KAJ8902358.1"/>
    </source>
</evidence>
<keyword evidence="1" id="KW-0479">Metal-binding</keyword>
<name>A0AAV8UIL6_9RHOD</name>
<evidence type="ECO:0000313" key="5">
    <source>
        <dbReference type="Proteomes" id="UP001157974"/>
    </source>
</evidence>
<dbReference type="PROSITE" id="PS50966">
    <property type="entry name" value="ZF_SWIM"/>
    <property type="match status" value="1"/>
</dbReference>
<evidence type="ECO:0000256" key="2">
    <source>
        <dbReference type="SAM" id="MobiDB-lite"/>
    </source>
</evidence>
<feature type="domain" description="SWIM-type" evidence="3">
    <location>
        <begin position="372"/>
        <end position="413"/>
    </location>
</feature>
<evidence type="ECO:0000259" key="3">
    <source>
        <dbReference type="PROSITE" id="PS50966"/>
    </source>
</evidence>
<keyword evidence="5" id="KW-1185">Reference proteome</keyword>
<dbReference type="GO" id="GO:0008270">
    <property type="term" value="F:zinc ion binding"/>
    <property type="evidence" value="ECO:0007669"/>
    <property type="project" value="UniProtKB-KW"/>
</dbReference>
<accession>A0AAV8UIL6</accession>
<proteinExistence type="predicted"/>
<keyword evidence="1" id="KW-0863">Zinc-finger</keyword>
<feature type="compositionally biased region" description="Basic and acidic residues" evidence="2">
    <location>
        <begin position="563"/>
        <end position="573"/>
    </location>
</feature>
<reference evidence="4 5" key="1">
    <citation type="journal article" date="2023" name="Nat. Commun.">
        <title>Origin of minicircular mitochondrial genomes in red algae.</title>
        <authorList>
            <person name="Lee Y."/>
            <person name="Cho C.H."/>
            <person name="Lee Y.M."/>
            <person name="Park S.I."/>
            <person name="Yang J.H."/>
            <person name="West J.A."/>
            <person name="Bhattacharya D."/>
            <person name="Yoon H.S."/>
        </authorList>
    </citation>
    <scope>NUCLEOTIDE SEQUENCE [LARGE SCALE GENOMIC DNA]</scope>
    <source>
        <strain evidence="4 5">CCMP1338</strain>
        <tissue evidence="4">Whole cell</tissue>
    </source>
</reference>